<sequence>MEEARSAAAAAASGDGDGGDGDGGGGCTYGGGSGGGMRVQRARRKAQGASLKATRGRLPTKPTTLILQTIREAIGGATGTTEVQENERVLIINSKRIEIDRCQSIEPSILAATLEILFHGVANRRRRRRRRYDDYDDDDNVSHVIENTLKQTL</sequence>
<feature type="compositionally biased region" description="Low complexity" evidence="1">
    <location>
        <begin position="1"/>
        <end position="14"/>
    </location>
</feature>
<evidence type="ECO:0000313" key="2">
    <source>
        <dbReference type="EMBL" id="KAL2728887.1"/>
    </source>
</evidence>
<organism evidence="2 3">
    <name type="scientific">Vespula squamosa</name>
    <name type="common">Southern yellow jacket</name>
    <name type="synonym">Wasp</name>
    <dbReference type="NCBI Taxonomy" id="30214"/>
    <lineage>
        <taxon>Eukaryota</taxon>
        <taxon>Metazoa</taxon>
        <taxon>Ecdysozoa</taxon>
        <taxon>Arthropoda</taxon>
        <taxon>Hexapoda</taxon>
        <taxon>Insecta</taxon>
        <taxon>Pterygota</taxon>
        <taxon>Neoptera</taxon>
        <taxon>Endopterygota</taxon>
        <taxon>Hymenoptera</taxon>
        <taxon>Apocrita</taxon>
        <taxon>Aculeata</taxon>
        <taxon>Vespoidea</taxon>
        <taxon>Vespidae</taxon>
        <taxon>Vespinae</taxon>
        <taxon>Vespula</taxon>
    </lineage>
</organism>
<protein>
    <submittedName>
        <fullName evidence="2">Uncharacterized protein</fullName>
    </submittedName>
</protein>
<feature type="region of interest" description="Disordered" evidence="1">
    <location>
        <begin position="1"/>
        <end position="60"/>
    </location>
</feature>
<evidence type="ECO:0000313" key="3">
    <source>
        <dbReference type="Proteomes" id="UP001607302"/>
    </source>
</evidence>
<feature type="compositionally biased region" description="Gly residues" evidence="1">
    <location>
        <begin position="21"/>
        <end position="37"/>
    </location>
</feature>
<dbReference type="Proteomes" id="UP001607302">
    <property type="component" value="Unassembled WGS sequence"/>
</dbReference>
<dbReference type="EMBL" id="JAUDFV010000132">
    <property type="protein sequence ID" value="KAL2728887.1"/>
    <property type="molecule type" value="Genomic_DNA"/>
</dbReference>
<gene>
    <name evidence="2" type="ORF">V1478_006519</name>
</gene>
<reference evidence="2 3" key="1">
    <citation type="journal article" date="2024" name="Ann. Entomol. Soc. Am.">
        <title>Genomic analyses of the southern and eastern yellowjacket wasps (Hymenoptera: Vespidae) reveal evolutionary signatures of social life.</title>
        <authorList>
            <person name="Catto M.A."/>
            <person name="Caine P.B."/>
            <person name="Orr S.E."/>
            <person name="Hunt B.G."/>
            <person name="Goodisman M.A.D."/>
        </authorList>
    </citation>
    <scope>NUCLEOTIDE SEQUENCE [LARGE SCALE GENOMIC DNA]</scope>
    <source>
        <strain evidence="2">233</strain>
        <tissue evidence="2">Head and thorax</tissue>
    </source>
</reference>
<evidence type="ECO:0000256" key="1">
    <source>
        <dbReference type="SAM" id="MobiDB-lite"/>
    </source>
</evidence>
<accession>A0ABD2B849</accession>
<keyword evidence="3" id="KW-1185">Reference proteome</keyword>
<proteinExistence type="predicted"/>
<dbReference type="AlphaFoldDB" id="A0ABD2B849"/>
<comment type="caution">
    <text evidence="2">The sequence shown here is derived from an EMBL/GenBank/DDBJ whole genome shotgun (WGS) entry which is preliminary data.</text>
</comment>
<name>A0ABD2B849_VESSQ</name>